<comment type="cofactor">
    <cofactor evidence="1">
        <name>pyruvate</name>
        <dbReference type="ChEBI" id="CHEBI:15361"/>
    </cofactor>
</comment>
<dbReference type="SUPFAM" id="SSF52540">
    <property type="entry name" value="P-loop containing nucleoside triphosphate hydrolases"/>
    <property type="match status" value="1"/>
</dbReference>
<evidence type="ECO:0000256" key="9">
    <source>
        <dbReference type="ARBA" id="ARBA00023098"/>
    </source>
</evidence>
<gene>
    <name evidence="17" type="ORF">CHS0354_026807</name>
</gene>
<keyword evidence="5" id="KW-0444">Lipid biosynthesis</keyword>
<dbReference type="Proteomes" id="UP001195483">
    <property type="component" value="Unassembled WGS sequence"/>
</dbReference>
<keyword evidence="10" id="KW-0594">Phospholipid biosynthesis</keyword>
<dbReference type="PROSITE" id="PS50893">
    <property type="entry name" value="ABC_TRANSPORTER_2"/>
    <property type="match status" value="1"/>
</dbReference>
<evidence type="ECO:0000256" key="5">
    <source>
        <dbReference type="ARBA" id="ARBA00022516"/>
    </source>
</evidence>
<evidence type="ECO:0000256" key="12">
    <source>
        <dbReference type="ARBA" id="ARBA00023264"/>
    </source>
</evidence>
<protein>
    <recommendedName>
        <fullName evidence="3">phosphatidylserine decarboxylase</fullName>
        <ecNumber evidence="3">4.1.1.65</ecNumber>
    </recommendedName>
</protein>
<dbReference type="GO" id="GO:0005524">
    <property type="term" value="F:ATP binding"/>
    <property type="evidence" value="ECO:0007669"/>
    <property type="project" value="UniProtKB-KW"/>
</dbReference>
<dbReference type="Pfam" id="PF02666">
    <property type="entry name" value="PS_Dcarbxylase"/>
    <property type="match status" value="1"/>
</dbReference>
<keyword evidence="13" id="KW-0670">Pyruvate</keyword>
<evidence type="ECO:0000256" key="1">
    <source>
        <dbReference type="ARBA" id="ARBA00001928"/>
    </source>
</evidence>
<reference evidence="17" key="3">
    <citation type="submission" date="2023-05" db="EMBL/GenBank/DDBJ databases">
        <authorList>
            <person name="Smith C.H."/>
        </authorList>
    </citation>
    <scope>NUCLEOTIDE SEQUENCE</scope>
    <source>
        <strain evidence="17">CHS0354</strain>
        <tissue evidence="17">Mantle</tissue>
    </source>
</reference>
<evidence type="ECO:0000259" key="16">
    <source>
        <dbReference type="PROSITE" id="PS50893"/>
    </source>
</evidence>
<dbReference type="PANTHER" id="PTHR42788:SF10">
    <property type="entry name" value="ABC TRANSPORTER ATP-BINDING PROTEIN"/>
    <property type="match status" value="1"/>
</dbReference>
<comment type="function">
    <text evidence="15">Catalyzes the formation of phosphatidylethanolamine (PtdEtn) from phosphatidylserine (PtdSer). Plays a central role in phospholipid metabolism and in the interorganelle trafficking of phosphatidylserine. May be involved in lipid droplet biogenesis at the endoplasmic reticulum membrane.</text>
</comment>
<dbReference type="GO" id="GO:0004609">
    <property type="term" value="F:phosphatidylserine decarboxylase activity"/>
    <property type="evidence" value="ECO:0007669"/>
    <property type="project" value="UniProtKB-EC"/>
</dbReference>
<dbReference type="CDD" id="cd03293">
    <property type="entry name" value="ABC_NrtD_SsuB_transporters"/>
    <property type="match status" value="1"/>
</dbReference>
<evidence type="ECO:0000313" key="18">
    <source>
        <dbReference type="Proteomes" id="UP001195483"/>
    </source>
</evidence>
<dbReference type="GO" id="GO:0016887">
    <property type="term" value="F:ATP hydrolysis activity"/>
    <property type="evidence" value="ECO:0007669"/>
    <property type="project" value="InterPro"/>
</dbReference>
<keyword evidence="12" id="KW-1208">Phospholipid metabolism</keyword>
<dbReference type="PROSITE" id="PS00211">
    <property type="entry name" value="ABC_TRANSPORTER_1"/>
    <property type="match status" value="1"/>
</dbReference>
<evidence type="ECO:0000313" key="17">
    <source>
        <dbReference type="EMBL" id="KAK3604008.1"/>
    </source>
</evidence>
<proteinExistence type="predicted"/>
<dbReference type="SMART" id="SM00382">
    <property type="entry name" value="AAA"/>
    <property type="match status" value="1"/>
</dbReference>
<evidence type="ECO:0000256" key="11">
    <source>
        <dbReference type="ARBA" id="ARBA00023239"/>
    </source>
</evidence>
<dbReference type="GO" id="GO:0008654">
    <property type="term" value="P:phospholipid biosynthetic process"/>
    <property type="evidence" value="ECO:0007669"/>
    <property type="project" value="UniProtKB-KW"/>
</dbReference>
<keyword evidence="8" id="KW-0067">ATP-binding</keyword>
<reference evidence="17" key="1">
    <citation type="journal article" date="2021" name="Genome Biol. Evol.">
        <title>A High-Quality Reference Genome for a Parasitic Bivalve with Doubly Uniparental Inheritance (Bivalvia: Unionida).</title>
        <authorList>
            <person name="Smith C.H."/>
        </authorList>
    </citation>
    <scope>NUCLEOTIDE SEQUENCE</scope>
    <source>
        <strain evidence="17">CHS0354</strain>
    </source>
</reference>
<dbReference type="EC" id="4.1.1.65" evidence="3"/>
<dbReference type="InterPro" id="IPR027417">
    <property type="entry name" value="P-loop_NTPase"/>
</dbReference>
<accession>A0AAE0T5R9</accession>
<comment type="pathway">
    <text evidence="14">Phospholipid metabolism; phosphatidylethanolamine biosynthesis.</text>
</comment>
<evidence type="ECO:0000256" key="3">
    <source>
        <dbReference type="ARBA" id="ARBA00012243"/>
    </source>
</evidence>
<keyword evidence="9" id="KW-0443">Lipid metabolism</keyword>
<dbReference type="Gene3D" id="3.40.50.300">
    <property type="entry name" value="P-loop containing nucleotide triphosphate hydrolases"/>
    <property type="match status" value="1"/>
</dbReference>
<keyword evidence="7" id="KW-0210">Decarboxylase</keyword>
<evidence type="ECO:0000256" key="13">
    <source>
        <dbReference type="ARBA" id="ARBA00023317"/>
    </source>
</evidence>
<keyword evidence="4" id="KW-0813">Transport</keyword>
<dbReference type="InterPro" id="IPR050166">
    <property type="entry name" value="ABC_transporter_ATP-bind"/>
</dbReference>
<evidence type="ECO:0000256" key="10">
    <source>
        <dbReference type="ARBA" id="ARBA00023209"/>
    </source>
</evidence>
<comment type="caution">
    <text evidence="17">The sequence shown here is derived from an EMBL/GenBank/DDBJ whole genome shotgun (WGS) entry which is preliminary data.</text>
</comment>
<keyword evidence="18" id="KW-1185">Reference proteome</keyword>
<dbReference type="InterPro" id="IPR003593">
    <property type="entry name" value="AAA+_ATPase"/>
</dbReference>
<feature type="domain" description="ABC transporter" evidence="16">
    <location>
        <begin position="208"/>
        <end position="442"/>
    </location>
</feature>
<comment type="pathway">
    <text evidence="2">Lipid metabolism.</text>
</comment>
<dbReference type="NCBIfam" id="TIGR00163">
    <property type="entry name" value="PS_decarb"/>
    <property type="match status" value="1"/>
</dbReference>
<reference evidence="17" key="2">
    <citation type="journal article" date="2021" name="Genome Biol. Evol.">
        <title>Developing a high-quality reference genome for a parasitic bivalve with doubly uniparental inheritance (Bivalvia: Unionida).</title>
        <authorList>
            <person name="Smith C.H."/>
        </authorList>
    </citation>
    <scope>NUCLEOTIDE SEQUENCE</scope>
    <source>
        <strain evidence="17">CHS0354</strain>
        <tissue evidence="17">Mantle</tissue>
    </source>
</reference>
<evidence type="ECO:0000256" key="2">
    <source>
        <dbReference type="ARBA" id="ARBA00005189"/>
    </source>
</evidence>
<dbReference type="InterPro" id="IPR017871">
    <property type="entry name" value="ABC_transporter-like_CS"/>
</dbReference>
<organism evidence="17 18">
    <name type="scientific">Potamilus streckersoni</name>
    <dbReference type="NCBI Taxonomy" id="2493646"/>
    <lineage>
        <taxon>Eukaryota</taxon>
        <taxon>Metazoa</taxon>
        <taxon>Spiralia</taxon>
        <taxon>Lophotrochozoa</taxon>
        <taxon>Mollusca</taxon>
        <taxon>Bivalvia</taxon>
        <taxon>Autobranchia</taxon>
        <taxon>Heteroconchia</taxon>
        <taxon>Palaeoheterodonta</taxon>
        <taxon>Unionida</taxon>
        <taxon>Unionoidea</taxon>
        <taxon>Unionidae</taxon>
        <taxon>Ambleminae</taxon>
        <taxon>Lampsilini</taxon>
        <taxon>Potamilus</taxon>
    </lineage>
</organism>
<evidence type="ECO:0000256" key="14">
    <source>
        <dbReference type="ARBA" id="ARBA00024326"/>
    </source>
</evidence>
<evidence type="ECO:0000256" key="8">
    <source>
        <dbReference type="ARBA" id="ARBA00022840"/>
    </source>
</evidence>
<keyword evidence="6" id="KW-0547">Nucleotide-binding</keyword>
<dbReference type="PANTHER" id="PTHR42788">
    <property type="entry name" value="TAURINE IMPORT ATP-BINDING PROTEIN-RELATED"/>
    <property type="match status" value="1"/>
</dbReference>
<evidence type="ECO:0000256" key="4">
    <source>
        <dbReference type="ARBA" id="ARBA00022448"/>
    </source>
</evidence>
<dbReference type="InterPro" id="IPR003439">
    <property type="entry name" value="ABC_transporter-like_ATP-bd"/>
</dbReference>
<keyword evidence="11" id="KW-0456">Lyase</keyword>
<dbReference type="InterPro" id="IPR003817">
    <property type="entry name" value="PS_Dcarbxylase"/>
</dbReference>
<evidence type="ECO:0000256" key="15">
    <source>
        <dbReference type="ARBA" id="ARBA00045136"/>
    </source>
</evidence>
<name>A0AAE0T5R9_9BIVA</name>
<dbReference type="AlphaFoldDB" id="A0AAE0T5R9"/>
<evidence type="ECO:0000256" key="6">
    <source>
        <dbReference type="ARBA" id="ARBA00022741"/>
    </source>
</evidence>
<evidence type="ECO:0000256" key="7">
    <source>
        <dbReference type="ARBA" id="ARBA00022793"/>
    </source>
</evidence>
<dbReference type="InterPro" id="IPR033177">
    <property type="entry name" value="PSD-B"/>
</dbReference>
<dbReference type="EMBL" id="JAEAOA010001598">
    <property type="protein sequence ID" value="KAK3604008.1"/>
    <property type="molecule type" value="Genomic_DNA"/>
</dbReference>
<sequence>MISRAAGYLADGCFPPALLQPFLNWYCTRYKVNMDEAEKSLESFTTFNEFFTRSLKKDARPINKAVKTAVSPTDGRVYNAGAIKNGLVMQVKDVYYSLSELIGKDYADRYDEGTQVTIYLSPGDYHRIHLPYEATPASYSYFPGTLWPVNDEFLNLVGGLFSLNERIFTEFRTAQDMNYGIVKVGALNVGRISLTYADTQSNRGVPEISNFSLPSLRKYARGEEIGRFSLGSTERLTVVGKSGCGKSTLLMAIGGFANDENNLHIAEGEILLGSKKVSKPDYERIIVFQEHSLLPWKSVLDNVMFPLIRARKVSKSEAEQRAMNYLQKVHLEDQRHKYPHQLSGGQRQRVSIARAFAMQSKILLMDEPYGALDALTKNKMQDELLELCGETKATVIFITHDIQEAIKVGHRVLVLSSHPGQVVAELNSVPPTASASERQALHDRIHKLLNH</sequence>